<feature type="transmembrane region" description="Helical" evidence="7">
    <location>
        <begin position="67"/>
        <end position="90"/>
    </location>
</feature>
<evidence type="ECO:0008006" key="10">
    <source>
        <dbReference type="Google" id="ProtNLM"/>
    </source>
</evidence>
<evidence type="ECO:0000313" key="9">
    <source>
        <dbReference type="Proteomes" id="UP000002785"/>
    </source>
</evidence>
<feature type="transmembrane region" description="Helical" evidence="7">
    <location>
        <begin position="234"/>
        <end position="259"/>
    </location>
</feature>
<accession>B5I2J0</accession>
<dbReference type="OrthoDB" id="6803299at2"/>
<keyword evidence="5 7" id="KW-1133">Transmembrane helix</keyword>
<feature type="transmembrane region" description="Helical" evidence="7">
    <location>
        <begin position="396"/>
        <end position="414"/>
    </location>
</feature>
<protein>
    <recommendedName>
        <fullName evidence="10">MFS transporter</fullName>
    </recommendedName>
</protein>
<dbReference type="RefSeq" id="WP_007385239.1">
    <property type="nucleotide sequence ID" value="NZ_CM000951.1"/>
</dbReference>
<dbReference type="InterPro" id="IPR050171">
    <property type="entry name" value="MFS_Transporters"/>
</dbReference>
<evidence type="ECO:0000256" key="1">
    <source>
        <dbReference type="ARBA" id="ARBA00004651"/>
    </source>
</evidence>
<gene>
    <name evidence="8" type="ORF">SSEG_05946</name>
</gene>
<organism evidence="8 9">
    <name type="scientific">Streptomyces sviceus (strain ATCC 29083 / DSM 924 / JCM 4929 / NBRC 13980 / NCIMB 11184 / NRRL 5439 / UC 5370)</name>
    <dbReference type="NCBI Taxonomy" id="463191"/>
    <lineage>
        <taxon>Bacteria</taxon>
        <taxon>Bacillati</taxon>
        <taxon>Actinomycetota</taxon>
        <taxon>Actinomycetes</taxon>
        <taxon>Kitasatosporales</taxon>
        <taxon>Streptomycetaceae</taxon>
        <taxon>Streptomyces</taxon>
    </lineage>
</organism>
<proteinExistence type="predicted"/>
<feature type="transmembrane region" description="Helical" evidence="7">
    <location>
        <begin position="192"/>
        <end position="213"/>
    </location>
</feature>
<keyword evidence="9" id="KW-1185">Reference proteome</keyword>
<comment type="subcellular location">
    <subcellularLocation>
        <location evidence="1">Cell membrane</location>
        <topology evidence="1">Multi-pass membrane protein</topology>
    </subcellularLocation>
</comment>
<feature type="transmembrane region" description="Helical" evidence="7">
    <location>
        <begin position="38"/>
        <end position="61"/>
    </location>
</feature>
<evidence type="ECO:0000256" key="3">
    <source>
        <dbReference type="ARBA" id="ARBA00022475"/>
    </source>
</evidence>
<dbReference type="PANTHER" id="PTHR23517">
    <property type="entry name" value="RESISTANCE PROTEIN MDTM, PUTATIVE-RELATED-RELATED"/>
    <property type="match status" value="1"/>
</dbReference>
<name>B5I2J0_STRX2</name>
<dbReference type="GO" id="GO:0022857">
    <property type="term" value="F:transmembrane transporter activity"/>
    <property type="evidence" value="ECO:0007669"/>
    <property type="project" value="InterPro"/>
</dbReference>
<dbReference type="Proteomes" id="UP000002785">
    <property type="component" value="Chromosome"/>
</dbReference>
<evidence type="ECO:0000256" key="4">
    <source>
        <dbReference type="ARBA" id="ARBA00022692"/>
    </source>
</evidence>
<evidence type="ECO:0000256" key="2">
    <source>
        <dbReference type="ARBA" id="ARBA00022448"/>
    </source>
</evidence>
<dbReference type="InterPro" id="IPR011701">
    <property type="entry name" value="MFS"/>
</dbReference>
<reference evidence="8" key="1">
    <citation type="submission" date="2009-10" db="EMBL/GenBank/DDBJ databases">
        <title>The genome sequence of Streptomyces sviceus strain ATCC 29083.</title>
        <authorList>
            <consortium name="The Broad Institute Genome Sequencing Platform"/>
            <consortium name="Broad Institute Microbial Sequencing Center"/>
            <person name="Fischbach M."/>
            <person name="Godfrey P."/>
            <person name="Ward D."/>
            <person name="Young S."/>
            <person name="Zeng Q."/>
            <person name="Koehrsen M."/>
            <person name="Alvarado L."/>
            <person name="Berlin A.M."/>
            <person name="Bochicchio J."/>
            <person name="Borenstein D."/>
            <person name="Chapman S.B."/>
            <person name="Chen Z."/>
            <person name="Engels R."/>
            <person name="Freedman E."/>
            <person name="Gellesch M."/>
            <person name="Goldberg J."/>
            <person name="Griggs A."/>
            <person name="Gujja S."/>
            <person name="Heilman E.R."/>
            <person name="Heiman D.I."/>
            <person name="Hepburn T.A."/>
            <person name="Howarth C."/>
            <person name="Jen D."/>
            <person name="Larson L."/>
            <person name="Lewis B."/>
            <person name="Mehta T."/>
            <person name="Park D."/>
            <person name="Pearson M."/>
            <person name="Richards J."/>
            <person name="Roberts A."/>
            <person name="Saif S."/>
            <person name="Shea T.D."/>
            <person name="Shenoy N."/>
            <person name="Sisk P."/>
            <person name="Stolte C."/>
            <person name="Sykes S.N."/>
            <person name="Thomson T."/>
            <person name="Walk T."/>
            <person name="White J."/>
            <person name="Yandava C."/>
            <person name="Straight P."/>
            <person name="Clardy J."/>
            <person name="Hung D."/>
            <person name="Kolter R."/>
            <person name="Mekalanos J."/>
            <person name="Walker S."/>
            <person name="Walsh C.T."/>
            <person name="Wieland-Brown L.C."/>
            <person name="Haas B."/>
            <person name="Nusbaum C."/>
            <person name="Birren B."/>
        </authorList>
    </citation>
    <scope>NUCLEOTIDE SEQUENCE [LARGE SCALE GENOMIC DNA]</scope>
    <source>
        <strain evidence="8">ATCC 29083</strain>
    </source>
</reference>
<dbReference type="SUPFAM" id="SSF103473">
    <property type="entry name" value="MFS general substrate transporter"/>
    <property type="match status" value="1"/>
</dbReference>
<feature type="transmembrane region" description="Helical" evidence="7">
    <location>
        <begin position="265"/>
        <end position="286"/>
    </location>
</feature>
<evidence type="ECO:0000256" key="5">
    <source>
        <dbReference type="ARBA" id="ARBA00022989"/>
    </source>
</evidence>
<keyword evidence="3" id="KW-1003">Cell membrane</keyword>
<dbReference type="HOGENOM" id="CLU_001265_60_5_11"/>
<evidence type="ECO:0000256" key="6">
    <source>
        <dbReference type="ARBA" id="ARBA00023136"/>
    </source>
</evidence>
<dbReference type="EMBL" id="CM000951">
    <property type="protein sequence ID" value="EDY59295.2"/>
    <property type="molecule type" value="Genomic_DNA"/>
</dbReference>
<dbReference type="Gene3D" id="1.20.1250.20">
    <property type="entry name" value="MFS general substrate transporter like domains"/>
    <property type="match status" value="1"/>
</dbReference>
<evidence type="ECO:0000256" key="7">
    <source>
        <dbReference type="SAM" id="Phobius"/>
    </source>
</evidence>
<dbReference type="GO" id="GO:0005886">
    <property type="term" value="C:plasma membrane"/>
    <property type="evidence" value="ECO:0007669"/>
    <property type="project" value="UniProtKB-SubCell"/>
</dbReference>
<dbReference type="PANTHER" id="PTHR23517:SF3">
    <property type="entry name" value="INTEGRAL MEMBRANE TRANSPORT PROTEIN"/>
    <property type="match status" value="1"/>
</dbReference>
<dbReference type="eggNOG" id="COG2814">
    <property type="taxonomic scope" value="Bacteria"/>
</dbReference>
<keyword evidence="2" id="KW-0813">Transport</keyword>
<keyword evidence="4 7" id="KW-0812">Transmembrane</keyword>
<sequence length="426" mass="44379">MDNNVKPGTQTVGATADGADQPWVVTRGLIPERGPRRVLAVASFVNMIGNGLYMTGAALFFTRSVGLSVAQVGIGMGAASLVGLTAGIPVGRLADLRGARETYRVTLAVQAFAMAAIVLVHTFWLFVAVICVTQLANSASVASRGPLIRGIAGPNPTKYRSYLRATNNLAGSCGAMAASVVVQLDTRAAYEALILGNALTFAACAVVITRLPHVAPVRAPRLADRWMALKDRPYMTVTLLDGVMSMQGQVLLFALPLWIVGQSDAPRWLVGVCAVINTLMVVAFQVRASKGIDSNAGAVRAVRRSGLVFLVAMALIAAAGNMAAGPATVLILVGVVLHTVGELWQAASSFELSFGLAPEHAQGQYSGLFGMGHGLTNAAAPSILGLLCITWGTPGWLVMGGVFVAVGLVMPYAIGWGERTREGDPS</sequence>
<feature type="transmembrane region" description="Helical" evidence="7">
    <location>
        <begin position="307"/>
        <end position="337"/>
    </location>
</feature>
<dbReference type="AlphaFoldDB" id="B5I2J0"/>
<keyword evidence="6 7" id="KW-0472">Membrane</keyword>
<feature type="transmembrane region" description="Helical" evidence="7">
    <location>
        <begin position="111"/>
        <end position="136"/>
    </location>
</feature>
<dbReference type="InterPro" id="IPR036259">
    <property type="entry name" value="MFS_trans_sf"/>
</dbReference>
<evidence type="ECO:0000313" key="8">
    <source>
        <dbReference type="EMBL" id="EDY59295.2"/>
    </source>
</evidence>
<dbReference type="Pfam" id="PF07690">
    <property type="entry name" value="MFS_1"/>
    <property type="match status" value="1"/>
</dbReference>